<gene>
    <name evidence="2" type="ORF">Glove_235g27</name>
</gene>
<protein>
    <submittedName>
        <fullName evidence="2">Uncharacterized protein</fullName>
    </submittedName>
</protein>
<proteinExistence type="predicted"/>
<dbReference type="Proteomes" id="UP000266861">
    <property type="component" value="Unassembled WGS sequence"/>
</dbReference>
<dbReference type="AlphaFoldDB" id="A0A397IFJ6"/>
<organism evidence="2 3">
    <name type="scientific">Diversispora epigaea</name>
    <dbReference type="NCBI Taxonomy" id="1348612"/>
    <lineage>
        <taxon>Eukaryota</taxon>
        <taxon>Fungi</taxon>
        <taxon>Fungi incertae sedis</taxon>
        <taxon>Mucoromycota</taxon>
        <taxon>Glomeromycotina</taxon>
        <taxon>Glomeromycetes</taxon>
        <taxon>Diversisporales</taxon>
        <taxon>Diversisporaceae</taxon>
        <taxon>Diversispora</taxon>
    </lineage>
</organism>
<feature type="region of interest" description="Disordered" evidence="1">
    <location>
        <begin position="80"/>
        <end position="127"/>
    </location>
</feature>
<dbReference type="EMBL" id="PQFF01000217">
    <property type="protein sequence ID" value="RHZ73008.1"/>
    <property type="molecule type" value="Genomic_DNA"/>
</dbReference>
<keyword evidence="3" id="KW-1185">Reference proteome</keyword>
<sequence>MPVFNMKEYISINHLIDWKTMHRMTTTLSQWIIIATDWEYTQETLMYTSITNPETSEEDQKLRTFKVKLFINELSTKQIMHNRRVKNDEKNIEEKEEEDKKVEEEDKKKNEEDKKEDEEDKKKGRDV</sequence>
<evidence type="ECO:0000256" key="1">
    <source>
        <dbReference type="SAM" id="MobiDB-lite"/>
    </source>
</evidence>
<name>A0A397IFJ6_9GLOM</name>
<reference evidence="2 3" key="1">
    <citation type="submission" date="2018-08" db="EMBL/GenBank/DDBJ databases">
        <title>Genome and evolution of the arbuscular mycorrhizal fungus Diversispora epigaea (formerly Glomus versiforme) and its bacterial endosymbionts.</title>
        <authorList>
            <person name="Sun X."/>
            <person name="Fei Z."/>
            <person name="Harrison M."/>
        </authorList>
    </citation>
    <scope>NUCLEOTIDE SEQUENCE [LARGE SCALE GENOMIC DNA]</scope>
    <source>
        <strain evidence="2 3">IT104</strain>
    </source>
</reference>
<comment type="caution">
    <text evidence="2">The sequence shown here is derived from an EMBL/GenBank/DDBJ whole genome shotgun (WGS) entry which is preliminary data.</text>
</comment>
<evidence type="ECO:0000313" key="3">
    <source>
        <dbReference type="Proteomes" id="UP000266861"/>
    </source>
</evidence>
<feature type="compositionally biased region" description="Basic and acidic residues" evidence="1">
    <location>
        <begin position="85"/>
        <end position="113"/>
    </location>
</feature>
<evidence type="ECO:0000313" key="2">
    <source>
        <dbReference type="EMBL" id="RHZ73008.1"/>
    </source>
</evidence>
<accession>A0A397IFJ6</accession>